<sequence>MLAAVAVVRPPMSGTSRPSARPVQGGEREEGPARGEAVERRRRRRRNVTRVEPGEGNRFRRLGADLSARIKTNRSDNMAPRQLGKKMFRWPGRISWVIKK</sequence>
<organism evidence="2 3">
    <name type="scientific">Rhynchophorus ferrugineus</name>
    <name type="common">Red palm weevil</name>
    <name type="synonym">Curculio ferrugineus</name>
    <dbReference type="NCBI Taxonomy" id="354439"/>
    <lineage>
        <taxon>Eukaryota</taxon>
        <taxon>Metazoa</taxon>
        <taxon>Ecdysozoa</taxon>
        <taxon>Arthropoda</taxon>
        <taxon>Hexapoda</taxon>
        <taxon>Insecta</taxon>
        <taxon>Pterygota</taxon>
        <taxon>Neoptera</taxon>
        <taxon>Endopterygota</taxon>
        <taxon>Coleoptera</taxon>
        <taxon>Polyphaga</taxon>
        <taxon>Cucujiformia</taxon>
        <taxon>Curculionidae</taxon>
        <taxon>Dryophthorinae</taxon>
        <taxon>Rhynchophorus</taxon>
    </lineage>
</organism>
<feature type="compositionally biased region" description="Basic and acidic residues" evidence="1">
    <location>
        <begin position="26"/>
        <end position="39"/>
    </location>
</feature>
<reference evidence="2" key="1">
    <citation type="submission" date="2020-08" db="EMBL/GenBank/DDBJ databases">
        <title>Genome sequencing and assembly of the red palm weevil Rhynchophorus ferrugineus.</title>
        <authorList>
            <person name="Dias G.B."/>
            <person name="Bergman C.M."/>
            <person name="Manee M."/>
        </authorList>
    </citation>
    <scope>NUCLEOTIDE SEQUENCE</scope>
    <source>
        <strain evidence="2">AA-2017</strain>
        <tissue evidence="2">Whole larva</tissue>
    </source>
</reference>
<gene>
    <name evidence="2" type="ORF">GWI33_019523</name>
</gene>
<name>A0A834M462_RHYFE</name>
<dbReference type="EMBL" id="JAACXV010014447">
    <property type="protein sequence ID" value="KAF7267241.1"/>
    <property type="molecule type" value="Genomic_DNA"/>
</dbReference>
<evidence type="ECO:0000256" key="1">
    <source>
        <dbReference type="SAM" id="MobiDB-lite"/>
    </source>
</evidence>
<evidence type="ECO:0000313" key="2">
    <source>
        <dbReference type="EMBL" id="KAF7267241.1"/>
    </source>
</evidence>
<accession>A0A834M462</accession>
<comment type="caution">
    <text evidence="2">The sequence shown here is derived from an EMBL/GenBank/DDBJ whole genome shotgun (WGS) entry which is preliminary data.</text>
</comment>
<dbReference type="Proteomes" id="UP000625711">
    <property type="component" value="Unassembled WGS sequence"/>
</dbReference>
<dbReference type="AlphaFoldDB" id="A0A834M462"/>
<evidence type="ECO:0000313" key="3">
    <source>
        <dbReference type="Proteomes" id="UP000625711"/>
    </source>
</evidence>
<feature type="region of interest" description="Disordered" evidence="1">
    <location>
        <begin position="1"/>
        <end position="56"/>
    </location>
</feature>
<keyword evidence="3" id="KW-1185">Reference proteome</keyword>
<proteinExistence type="predicted"/>
<protein>
    <submittedName>
        <fullName evidence="2">Uncharacterized protein</fullName>
    </submittedName>
</protein>